<proteinExistence type="predicted"/>
<evidence type="ECO:0000256" key="2">
    <source>
        <dbReference type="ARBA" id="ARBA00023136"/>
    </source>
</evidence>
<gene>
    <name evidence="5" type="ORF">SAMN05216207_106225</name>
</gene>
<evidence type="ECO:0000313" key="6">
    <source>
        <dbReference type="Proteomes" id="UP000199614"/>
    </source>
</evidence>
<evidence type="ECO:0000313" key="5">
    <source>
        <dbReference type="EMBL" id="SFO46198.1"/>
    </source>
</evidence>
<evidence type="ECO:0000256" key="1">
    <source>
        <dbReference type="ARBA" id="ARBA00004370"/>
    </source>
</evidence>
<comment type="subcellular location">
    <subcellularLocation>
        <location evidence="1">Membrane</location>
    </subcellularLocation>
</comment>
<dbReference type="Proteomes" id="UP000199614">
    <property type="component" value="Unassembled WGS sequence"/>
</dbReference>
<dbReference type="PANTHER" id="PTHR37042:SF4">
    <property type="entry name" value="OUTER MEMBRANE PROTEIN RV1973"/>
    <property type="match status" value="1"/>
</dbReference>
<dbReference type="AlphaFoldDB" id="A0A1I5HCY7"/>
<evidence type="ECO:0000256" key="3">
    <source>
        <dbReference type="SAM" id="MobiDB-lite"/>
    </source>
</evidence>
<dbReference type="STRING" id="260086.SAMN05216207_106225"/>
<dbReference type="PANTHER" id="PTHR37042">
    <property type="entry name" value="OUTER MEMBRANE PROTEIN RV1973"/>
    <property type="match status" value="1"/>
</dbReference>
<sequence length="205" mass="21355">MGRTHAQGPGGDGRSADAGDRPGVGSRIVAVLTAPLRGFRRRLEHRPRRVLTELAVAVVVCALLAGGLWGFSAMSASSAAGRADAVAAAQRTTTALLSYDPQGVNGLVDRVSGDLTEAFRTDYGTLISQVIAPATEQQQVTTEAEVVGTSVIPEETGGDRLVALLFVNQTTRAGQEGAPRIAGSRVKVTMDDVDGHWLVADVKPV</sequence>
<reference evidence="5 6" key="1">
    <citation type="submission" date="2016-10" db="EMBL/GenBank/DDBJ databases">
        <authorList>
            <person name="de Groot N.N."/>
        </authorList>
    </citation>
    <scope>NUCLEOTIDE SEQUENCE [LARGE SCALE GENOMIC DNA]</scope>
    <source>
        <strain evidence="5 6">CGMCC 4.1877</strain>
    </source>
</reference>
<dbReference type="EMBL" id="FOUY01000062">
    <property type="protein sequence ID" value="SFO46198.1"/>
    <property type="molecule type" value="Genomic_DNA"/>
</dbReference>
<feature type="region of interest" description="Disordered" evidence="3">
    <location>
        <begin position="1"/>
        <end position="22"/>
    </location>
</feature>
<keyword evidence="4" id="KW-1133">Transmembrane helix</keyword>
<organism evidence="5 6">
    <name type="scientific">Pseudonocardia ammonioxydans</name>
    <dbReference type="NCBI Taxonomy" id="260086"/>
    <lineage>
        <taxon>Bacteria</taxon>
        <taxon>Bacillati</taxon>
        <taxon>Actinomycetota</taxon>
        <taxon>Actinomycetes</taxon>
        <taxon>Pseudonocardiales</taxon>
        <taxon>Pseudonocardiaceae</taxon>
        <taxon>Pseudonocardia</taxon>
    </lineage>
</organism>
<evidence type="ECO:0000256" key="4">
    <source>
        <dbReference type="SAM" id="Phobius"/>
    </source>
</evidence>
<accession>A0A1I5HCY7</accession>
<name>A0A1I5HCY7_PSUAM</name>
<keyword evidence="4" id="KW-0812">Transmembrane</keyword>
<keyword evidence="6" id="KW-1185">Reference proteome</keyword>
<feature type="transmembrane region" description="Helical" evidence="4">
    <location>
        <begin position="50"/>
        <end position="71"/>
    </location>
</feature>
<protein>
    <submittedName>
        <fullName evidence="5">Mce-associated membrane protein</fullName>
    </submittedName>
</protein>
<dbReference type="GO" id="GO:0016020">
    <property type="term" value="C:membrane"/>
    <property type="evidence" value="ECO:0007669"/>
    <property type="project" value="UniProtKB-SubCell"/>
</dbReference>
<keyword evidence="2 4" id="KW-0472">Membrane</keyword>